<keyword evidence="2" id="KW-1185">Reference proteome</keyword>
<dbReference type="AlphaFoldDB" id="A0AAV6IX18"/>
<comment type="caution">
    <text evidence="1">The sequence shown here is derived from an EMBL/GenBank/DDBJ whole genome shotgun (WGS) entry which is preliminary data.</text>
</comment>
<gene>
    <name evidence="1" type="ORF">RHGRI_025944</name>
</gene>
<evidence type="ECO:0000313" key="1">
    <source>
        <dbReference type="EMBL" id="KAG5531154.1"/>
    </source>
</evidence>
<sequence>MLLLYAKNWKREESFPISSGIGPESILLHRFKSVKLVKLPNCEGICPSNWLLFK</sequence>
<reference evidence="1" key="1">
    <citation type="submission" date="2020-08" db="EMBL/GenBank/DDBJ databases">
        <title>Plant Genome Project.</title>
        <authorList>
            <person name="Zhang R.-G."/>
        </authorList>
    </citation>
    <scope>NUCLEOTIDE SEQUENCE</scope>
    <source>
        <strain evidence="1">WSP0</strain>
        <tissue evidence="1">Leaf</tissue>
    </source>
</reference>
<proteinExistence type="predicted"/>
<evidence type="ECO:0000313" key="2">
    <source>
        <dbReference type="Proteomes" id="UP000823749"/>
    </source>
</evidence>
<dbReference type="Proteomes" id="UP000823749">
    <property type="component" value="Chromosome 9"/>
</dbReference>
<accession>A0AAV6IX18</accession>
<dbReference type="EMBL" id="JACTNZ010000009">
    <property type="protein sequence ID" value="KAG5531154.1"/>
    <property type="molecule type" value="Genomic_DNA"/>
</dbReference>
<name>A0AAV6IX18_9ERIC</name>
<protein>
    <submittedName>
        <fullName evidence="1">Uncharacterized protein</fullName>
    </submittedName>
</protein>
<organism evidence="1 2">
    <name type="scientific">Rhododendron griersonianum</name>
    <dbReference type="NCBI Taxonomy" id="479676"/>
    <lineage>
        <taxon>Eukaryota</taxon>
        <taxon>Viridiplantae</taxon>
        <taxon>Streptophyta</taxon>
        <taxon>Embryophyta</taxon>
        <taxon>Tracheophyta</taxon>
        <taxon>Spermatophyta</taxon>
        <taxon>Magnoliopsida</taxon>
        <taxon>eudicotyledons</taxon>
        <taxon>Gunneridae</taxon>
        <taxon>Pentapetalae</taxon>
        <taxon>asterids</taxon>
        <taxon>Ericales</taxon>
        <taxon>Ericaceae</taxon>
        <taxon>Ericoideae</taxon>
        <taxon>Rhodoreae</taxon>
        <taxon>Rhododendron</taxon>
    </lineage>
</organism>